<keyword evidence="5" id="KW-1185">Reference proteome</keyword>
<dbReference type="PANTHER" id="PTHR31157">
    <property type="entry name" value="SCP DOMAIN-CONTAINING PROTEIN"/>
    <property type="match status" value="1"/>
</dbReference>
<dbReference type="InterPro" id="IPR035940">
    <property type="entry name" value="CAP_sf"/>
</dbReference>
<keyword evidence="1" id="KW-0175">Coiled coil</keyword>
<dbReference type="EMBL" id="CP137640">
    <property type="protein sequence ID" value="WVX83487.1"/>
    <property type="molecule type" value="Genomic_DNA"/>
</dbReference>
<evidence type="ECO:0000259" key="2">
    <source>
        <dbReference type="Pfam" id="PF00188"/>
    </source>
</evidence>
<organism evidence="4 5">
    <name type="scientific">Niallia oryzisoli</name>
    <dbReference type="NCBI Taxonomy" id="1737571"/>
    <lineage>
        <taxon>Bacteria</taxon>
        <taxon>Bacillati</taxon>
        <taxon>Bacillota</taxon>
        <taxon>Bacilli</taxon>
        <taxon>Bacillales</taxon>
        <taxon>Bacillaceae</taxon>
        <taxon>Niallia</taxon>
    </lineage>
</organism>
<dbReference type="InterPro" id="IPR014044">
    <property type="entry name" value="CAP_dom"/>
</dbReference>
<gene>
    <name evidence="4" type="ORF">R4Z09_11080</name>
</gene>
<accession>A0ABZ2CJA2</accession>
<name>A0ABZ2CJA2_9BACI</name>
<sequence>MRLLFRLLTTILLVSSIWYLIGKDQTGLNGQSGFENIKMKLEAFKEHPNVTTALNTLDTGLDSLLNEIDEALKNQKGREQENEKIAKPDLEDPISHSFSIHNIELGDSKADVERIAGEAKRSSYNEYGVKWFAYHENYQNFFMVAYDEEDKVAGLYTNQDLLTSKQGIKIGSPKEAVLDQLGDPSTNIRKGFISYQIENNDEFNLFELDDSYVTVFYDKHEENSVTAIQIIRNDLEQQKDAYYSKESQELMEGFEYQLFDLTNAARVVHGLPVLSWDAAVKVTARNHSTDMVVNHYFNHTNLEGLSPFDRMKEDHISFRAAGENLAAGQLSSIFAHEGLMNSLGHRENILQQDFEALGVGVAFDSESRPYYTENFLAN</sequence>
<reference evidence="4 5" key="1">
    <citation type="submission" date="2023-10" db="EMBL/GenBank/DDBJ databases">
        <title>Niallia locisalis sp.nov. isolated from a salt pond sample.</title>
        <authorList>
            <person name="Li X.-J."/>
            <person name="Dong L."/>
        </authorList>
    </citation>
    <scope>NUCLEOTIDE SEQUENCE [LARGE SCALE GENOMIC DNA]</scope>
    <source>
        <strain evidence="4 5">DSM 29761</strain>
    </source>
</reference>
<dbReference type="PANTHER" id="PTHR31157:SF1">
    <property type="entry name" value="SCP DOMAIN-CONTAINING PROTEIN"/>
    <property type="match status" value="1"/>
</dbReference>
<dbReference type="InterPro" id="IPR029410">
    <property type="entry name" value="CAP_assoc"/>
</dbReference>
<dbReference type="CDD" id="cd05379">
    <property type="entry name" value="CAP_bacterial"/>
    <property type="match status" value="1"/>
</dbReference>
<dbReference type="Pfam" id="PF00188">
    <property type="entry name" value="CAP"/>
    <property type="match status" value="1"/>
</dbReference>
<evidence type="ECO:0000259" key="3">
    <source>
        <dbReference type="Pfam" id="PF14504"/>
    </source>
</evidence>
<feature type="domain" description="SCP" evidence="2">
    <location>
        <begin position="259"/>
        <end position="372"/>
    </location>
</feature>
<evidence type="ECO:0000256" key="1">
    <source>
        <dbReference type="SAM" id="Coils"/>
    </source>
</evidence>
<dbReference type="Gene3D" id="3.40.33.10">
    <property type="entry name" value="CAP"/>
    <property type="match status" value="1"/>
</dbReference>
<dbReference type="SUPFAM" id="SSF55797">
    <property type="entry name" value="PR-1-like"/>
    <property type="match status" value="1"/>
</dbReference>
<dbReference type="Pfam" id="PF14504">
    <property type="entry name" value="CAP_assoc_N"/>
    <property type="match status" value="1"/>
</dbReference>
<protein>
    <submittedName>
        <fullName evidence="4">CAP domain-containing protein</fullName>
    </submittedName>
</protein>
<evidence type="ECO:0000313" key="4">
    <source>
        <dbReference type="EMBL" id="WVX83487.1"/>
    </source>
</evidence>
<evidence type="ECO:0000313" key="5">
    <source>
        <dbReference type="Proteomes" id="UP001357223"/>
    </source>
</evidence>
<dbReference type="Proteomes" id="UP001357223">
    <property type="component" value="Chromosome"/>
</dbReference>
<feature type="coiled-coil region" evidence="1">
    <location>
        <begin position="54"/>
        <end position="81"/>
    </location>
</feature>
<dbReference type="RefSeq" id="WP_338452371.1">
    <property type="nucleotide sequence ID" value="NZ_CP137640.1"/>
</dbReference>
<feature type="domain" description="CAP-associated" evidence="3">
    <location>
        <begin position="105"/>
        <end position="242"/>
    </location>
</feature>
<proteinExistence type="predicted"/>